<name>A0A8J7QH49_9BACT</name>
<evidence type="ECO:0000256" key="1">
    <source>
        <dbReference type="ARBA" id="ARBA00022729"/>
    </source>
</evidence>
<evidence type="ECO:0000313" key="2">
    <source>
        <dbReference type="EMBL" id="MBO1320276.1"/>
    </source>
</evidence>
<comment type="caution">
    <text evidence="2">The sequence shown here is derived from an EMBL/GenBank/DDBJ whole genome shotgun (WGS) entry which is preliminary data.</text>
</comment>
<keyword evidence="1" id="KW-0732">Signal</keyword>
<reference evidence="2" key="1">
    <citation type="submission" date="2021-03" db="EMBL/GenBank/DDBJ databases">
        <authorList>
            <person name="Wang G."/>
        </authorList>
    </citation>
    <scope>NUCLEOTIDE SEQUENCE</scope>
    <source>
        <strain evidence="2">KCTC 12899</strain>
    </source>
</reference>
<proteinExistence type="predicted"/>
<keyword evidence="3" id="KW-1185">Reference proteome</keyword>
<organism evidence="2 3">
    <name type="scientific">Acanthopleuribacter pedis</name>
    <dbReference type="NCBI Taxonomy" id="442870"/>
    <lineage>
        <taxon>Bacteria</taxon>
        <taxon>Pseudomonadati</taxon>
        <taxon>Acidobacteriota</taxon>
        <taxon>Holophagae</taxon>
        <taxon>Acanthopleuribacterales</taxon>
        <taxon>Acanthopleuribacteraceae</taxon>
        <taxon>Acanthopleuribacter</taxon>
    </lineage>
</organism>
<dbReference type="EMBL" id="JAFREP010000016">
    <property type="protein sequence ID" value="MBO1320276.1"/>
    <property type="molecule type" value="Genomic_DNA"/>
</dbReference>
<dbReference type="Proteomes" id="UP000664417">
    <property type="component" value="Unassembled WGS sequence"/>
</dbReference>
<protein>
    <submittedName>
        <fullName evidence="2">DUF2541 family protein</fullName>
    </submittedName>
</protein>
<evidence type="ECO:0000313" key="3">
    <source>
        <dbReference type="Proteomes" id="UP000664417"/>
    </source>
</evidence>
<sequence>MNSRVVVVFLVFALVGLPNGFAGDNWEVLGTRVVQNHAERDVIEVTGKEGTFKKVKLKVKRRTVEFFDVKIHFSNGEVKDVSLRSTIRPGEATRVIDLPGNKRIIKKVTFVYKTKGNKGKKRALVTLLGR</sequence>
<dbReference type="Pfam" id="PF10807">
    <property type="entry name" value="DUF2541"/>
    <property type="match status" value="1"/>
</dbReference>
<gene>
    <name evidence="2" type="ORF">J3U88_17505</name>
</gene>
<dbReference type="AlphaFoldDB" id="A0A8J7QH49"/>
<dbReference type="InterPro" id="IPR020240">
    <property type="entry name" value="UPF0412_YaaI"/>
</dbReference>
<accession>A0A8J7QH49</accession>